<dbReference type="InterPro" id="IPR036890">
    <property type="entry name" value="HATPase_C_sf"/>
</dbReference>
<dbReference type="Gene3D" id="3.30.565.10">
    <property type="entry name" value="Histidine kinase-like ATPase, C-terminal domain"/>
    <property type="match status" value="1"/>
</dbReference>
<accession>A0A645FLJ4</accession>
<dbReference type="EMBL" id="VSSQ01061052">
    <property type="protein sequence ID" value="MPN14422.1"/>
    <property type="molecule type" value="Genomic_DNA"/>
</dbReference>
<dbReference type="SUPFAM" id="SSF55874">
    <property type="entry name" value="ATPase domain of HSP90 chaperone/DNA topoisomerase II/histidine kinase"/>
    <property type="match status" value="1"/>
</dbReference>
<dbReference type="AlphaFoldDB" id="A0A645FLJ4"/>
<sequence length="132" mass="14704">MKQLADPFFTSRTTRKVGLGIPLFKQSAVQSGGDLVIESEVGVGTKVTASFVNSHIDRPPLGDLPNTVMLMISSNPSLFFEFKYIFNHNEFSINTDEINEALGGSPIYEPSVIRYLTELIRENIEELKHGDQ</sequence>
<gene>
    <name evidence="1" type="ORF">SDC9_161749</name>
</gene>
<comment type="caution">
    <text evidence="1">The sequence shown here is derived from an EMBL/GenBank/DDBJ whole genome shotgun (WGS) entry which is preliminary data.</text>
</comment>
<proteinExistence type="predicted"/>
<reference evidence="1" key="1">
    <citation type="submission" date="2019-08" db="EMBL/GenBank/DDBJ databases">
        <authorList>
            <person name="Kucharzyk K."/>
            <person name="Murdoch R.W."/>
            <person name="Higgins S."/>
            <person name="Loffler F."/>
        </authorList>
    </citation>
    <scope>NUCLEOTIDE SEQUENCE</scope>
</reference>
<organism evidence="1">
    <name type="scientific">bioreactor metagenome</name>
    <dbReference type="NCBI Taxonomy" id="1076179"/>
    <lineage>
        <taxon>unclassified sequences</taxon>
        <taxon>metagenomes</taxon>
        <taxon>ecological metagenomes</taxon>
    </lineage>
</organism>
<evidence type="ECO:0008006" key="2">
    <source>
        <dbReference type="Google" id="ProtNLM"/>
    </source>
</evidence>
<protein>
    <recommendedName>
        <fullName evidence="2">Histidine kinase/HSP90-like ATPase domain-containing protein</fullName>
    </recommendedName>
</protein>
<evidence type="ECO:0000313" key="1">
    <source>
        <dbReference type="EMBL" id="MPN14422.1"/>
    </source>
</evidence>
<name>A0A645FLJ4_9ZZZZ</name>